<dbReference type="InterPro" id="IPR000821">
    <property type="entry name" value="Ala_racemase"/>
</dbReference>
<dbReference type="GO" id="GO:0030170">
    <property type="term" value="F:pyridoxal phosphate binding"/>
    <property type="evidence" value="ECO:0007669"/>
    <property type="project" value="UniProtKB-UniRule"/>
</dbReference>
<comment type="function">
    <text evidence="5">Catalyzes the interconversion of L-alanine and D-alanine. May also act on other amino acids.</text>
</comment>
<proteinExistence type="inferred from homology"/>
<comment type="catalytic activity">
    <reaction evidence="1 5">
        <text>L-alanine = D-alanine</text>
        <dbReference type="Rhea" id="RHEA:20249"/>
        <dbReference type="ChEBI" id="CHEBI:57416"/>
        <dbReference type="ChEBI" id="CHEBI:57972"/>
        <dbReference type="EC" id="5.1.1.1"/>
    </reaction>
</comment>
<gene>
    <name evidence="9" type="primary">alr</name>
    <name evidence="9" type="ORF">MJG50_18120</name>
</gene>
<evidence type="ECO:0000256" key="7">
    <source>
        <dbReference type="PIRSR" id="PIRSR600821-52"/>
    </source>
</evidence>
<evidence type="ECO:0000313" key="9">
    <source>
        <dbReference type="EMBL" id="MCH1627254.1"/>
    </source>
</evidence>
<feature type="active site" description="Proton acceptor; specific for L-alanine" evidence="5">
    <location>
        <position position="267"/>
    </location>
</feature>
<keyword evidence="10" id="KW-1185">Reference proteome</keyword>
<dbReference type="Gene3D" id="3.20.20.10">
    <property type="entry name" value="Alanine racemase"/>
    <property type="match status" value="1"/>
</dbReference>
<dbReference type="CDD" id="cd00430">
    <property type="entry name" value="PLPDE_III_AR"/>
    <property type="match status" value="1"/>
</dbReference>
<name>A0AAW5E6X9_9BACI</name>
<dbReference type="Proteomes" id="UP001431131">
    <property type="component" value="Unassembled WGS sequence"/>
</dbReference>
<keyword evidence="4 5" id="KW-0413">Isomerase</keyword>
<dbReference type="GO" id="GO:0009252">
    <property type="term" value="P:peptidoglycan biosynthetic process"/>
    <property type="evidence" value="ECO:0007669"/>
    <property type="project" value="TreeGrafter"/>
</dbReference>
<dbReference type="Pfam" id="PF01168">
    <property type="entry name" value="Ala_racemase_N"/>
    <property type="match status" value="1"/>
</dbReference>
<dbReference type="PROSITE" id="PS00395">
    <property type="entry name" value="ALANINE_RACEMASE"/>
    <property type="match status" value="1"/>
</dbReference>
<dbReference type="NCBIfam" id="TIGR00492">
    <property type="entry name" value="alr"/>
    <property type="match status" value="1"/>
</dbReference>
<dbReference type="GO" id="GO:0005829">
    <property type="term" value="C:cytosol"/>
    <property type="evidence" value="ECO:0007669"/>
    <property type="project" value="TreeGrafter"/>
</dbReference>
<dbReference type="SUPFAM" id="SSF51419">
    <property type="entry name" value="PLP-binding barrel"/>
    <property type="match status" value="1"/>
</dbReference>
<dbReference type="InterPro" id="IPR001608">
    <property type="entry name" value="Ala_racemase_N"/>
</dbReference>
<feature type="domain" description="Alanine racemase C-terminal" evidence="8">
    <location>
        <begin position="246"/>
        <end position="371"/>
    </location>
</feature>
<dbReference type="InterPro" id="IPR009006">
    <property type="entry name" value="Ala_racemase/Decarboxylase_C"/>
</dbReference>
<protein>
    <recommendedName>
        <fullName evidence="5">Alanine racemase</fullName>
        <ecNumber evidence="5">5.1.1.1</ecNumber>
    </recommendedName>
</protein>
<keyword evidence="3 5" id="KW-0663">Pyridoxal phosphate</keyword>
<dbReference type="PANTHER" id="PTHR30511">
    <property type="entry name" value="ALANINE RACEMASE"/>
    <property type="match status" value="1"/>
</dbReference>
<feature type="modified residue" description="N6-(pyridoxal phosphate)lysine" evidence="5 6">
    <location>
        <position position="41"/>
    </location>
</feature>
<dbReference type="PANTHER" id="PTHR30511:SF0">
    <property type="entry name" value="ALANINE RACEMASE, CATABOLIC-RELATED"/>
    <property type="match status" value="1"/>
</dbReference>
<evidence type="ECO:0000256" key="3">
    <source>
        <dbReference type="ARBA" id="ARBA00022898"/>
    </source>
</evidence>
<feature type="binding site" evidence="5 7">
    <location>
        <position position="138"/>
    </location>
    <ligand>
        <name>substrate</name>
    </ligand>
</feature>
<comment type="pathway">
    <text evidence="5">Amino-acid biosynthesis; D-alanine biosynthesis; D-alanine from L-alanine: step 1/1.</text>
</comment>
<dbReference type="PRINTS" id="PR00992">
    <property type="entry name" value="ALARACEMASE"/>
</dbReference>
<feature type="binding site" evidence="5 7">
    <location>
        <position position="314"/>
    </location>
    <ligand>
        <name>substrate</name>
    </ligand>
</feature>
<dbReference type="EMBL" id="JAKTTI010000037">
    <property type="protein sequence ID" value="MCH1627254.1"/>
    <property type="molecule type" value="Genomic_DNA"/>
</dbReference>
<evidence type="ECO:0000256" key="5">
    <source>
        <dbReference type="HAMAP-Rule" id="MF_01201"/>
    </source>
</evidence>
<evidence type="ECO:0000256" key="4">
    <source>
        <dbReference type="ARBA" id="ARBA00023235"/>
    </source>
</evidence>
<dbReference type="SMART" id="SM01005">
    <property type="entry name" value="Ala_racemase_C"/>
    <property type="match status" value="1"/>
</dbReference>
<comment type="cofactor">
    <cofactor evidence="2 5 6">
        <name>pyridoxal 5'-phosphate</name>
        <dbReference type="ChEBI" id="CHEBI:597326"/>
    </cofactor>
</comment>
<dbReference type="EC" id="5.1.1.1" evidence="5"/>
<dbReference type="InterPro" id="IPR029066">
    <property type="entry name" value="PLP-binding_barrel"/>
</dbReference>
<dbReference type="FunFam" id="2.40.37.10:FF:000006">
    <property type="entry name" value="Alanine racemase"/>
    <property type="match status" value="1"/>
</dbReference>
<dbReference type="InterPro" id="IPR020622">
    <property type="entry name" value="Ala_racemase_pyridoxalP-BS"/>
</dbReference>
<evidence type="ECO:0000256" key="1">
    <source>
        <dbReference type="ARBA" id="ARBA00000316"/>
    </source>
</evidence>
<dbReference type="InterPro" id="IPR011079">
    <property type="entry name" value="Ala_racemase_C"/>
</dbReference>
<comment type="similarity">
    <text evidence="5">Belongs to the alanine racemase family.</text>
</comment>
<organism evidence="9 10">
    <name type="scientific">Fredinandcohnia quinoae</name>
    <dbReference type="NCBI Taxonomy" id="2918902"/>
    <lineage>
        <taxon>Bacteria</taxon>
        <taxon>Bacillati</taxon>
        <taxon>Bacillota</taxon>
        <taxon>Bacilli</taxon>
        <taxon>Bacillales</taxon>
        <taxon>Bacillaceae</taxon>
        <taxon>Fredinandcohnia</taxon>
    </lineage>
</organism>
<evidence type="ECO:0000259" key="8">
    <source>
        <dbReference type="SMART" id="SM01005"/>
    </source>
</evidence>
<evidence type="ECO:0000256" key="2">
    <source>
        <dbReference type="ARBA" id="ARBA00001933"/>
    </source>
</evidence>
<dbReference type="RefSeq" id="WP_240257174.1">
    <property type="nucleotide sequence ID" value="NZ_JAKTTI010000037.1"/>
</dbReference>
<dbReference type="AlphaFoldDB" id="A0AAW5E6X9"/>
<dbReference type="HAMAP" id="MF_01201">
    <property type="entry name" value="Ala_racemase"/>
    <property type="match status" value="1"/>
</dbReference>
<dbReference type="GO" id="GO:0008784">
    <property type="term" value="F:alanine racemase activity"/>
    <property type="evidence" value="ECO:0007669"/>
    <property type="project" value="UniProtKB-UniRule"/>
</dbReference>
<comment type="caution">
    <text evidence="9">The sequence shown here is derived from an EMBL/GenBank/DDBJ whole genome shotgun (WGS) entry which is preliminary data.</text>
</comment>
<dbReference type="Pfam" id="PF00842">
    <property type="entry name" value="Ala_racemase_C"/>
    <property type="match status" value="1"/>
</dbReference>
<dbReference type="Gene3D" id="2.40.37.10">
    <property type="entry name" value="Lyase, Ornithine Decarboxylase, Chain A, domain 1"/>
    <property type="match status" value="1"/>
</dbReference>
<dbReference type="FunFam" id="3.20.20.10:FF:000002">
    <property type="entry name" value="Alanine racemase"/>
    <property type="match status" value="1"/>
</dbReference>
<dbReference type="GO" id="GO:0030632">
    <property type="term" value="P:D-alanine biosynthetic process"/>
    <property type="evidence" value="ECO:0007669"/>
    <property type="project" value="UniProtKB-UniRule"/>
</dbReference>
<evidence type="ECO:0000313" key="10">
    <source>
        <dbReference type="Proteomes" id="UP001431131"/>
    </source>
</evidence>
<feature type="active site" description="Proton acceptor; specific for D-alanine" evidence="5">
    <location>
        <position position="41"/>
    </location>
</feature>
<sequence>MESSHFYRDTWVEVNLDYIYENVTNMKRFLPDDVAVMAVVKANAYGHGDVQVVKTALEAGASYLAVAFLDEAIHLRSSGIDAPILVLGAVRPNDMSLAAKYNLTLTVFQLEWLQEAISVYKENLPVTFHLKLDSGMGRLGVKEKSEVTELIEVIENDPRFFLEGVFTHFATADELDTSYFEEQYQTFLQMLEWIPVKPKMVHCGNSATGLRFPEKVFNAVRLGIGMYGLTPSLEIKDQLPYNLHEAFSLHSSLVQVKKIAEGEKVSYGATFTADEEMWVGTVPVGYADGWIRSLQNTDVLVDGERCQIIGRICMDQFMVKLPREMARGTKVTLIGGQKNEYIHVDDVAKVLGTVNYEVICTISYRVPRIFLKNKSIIEVRNPVLINH</sequence>
<reference evidence="9" key="1">
    <citation type="submission" date="2022-02" db="EMBL/GenBank/DDBJ databases">
        <title>Fredinandcohnia quinoae sp. nov. isolated from Chenopodium quinoa seeds.</title>
        <authorList>
            <person name="Saati-Santamaria Z."/>
            <person name="Flores-Felix J.D."/>
            <person name="Igual J.M."/>
            <person name="Velazquez E."/>
            <person name="Garcia-Fraile P."/>
            <person name="Martinez-Molina E."/>
        </authorList>
    </citation>
    <scope>NUCLEOTIDE SEQUENCE</scope>
    <source>
        <strain evidence="9">SECRCQ15</strain>
    </source>
</reference>
<accession>A0AAW5E6X9</accession>
<evidence type="ECO:0000256" key="6">
    <source>
        <dbReference type="PIRSR" id="PIRSR600821-50"/>
    </source>
</evidence>
<dbReference type="SUPFAM" id="SSF50621">
    <property type="entry name" value="Alanine racemase C-terminal domain-like"/>
    <property type="match status" value="1"/>
</dbReference>